<evidence type="ECO:0000259" key="2">
    <source>
        <dbReference type="SMART" id="SM00685"/>
    </source>
</evidence>
<feature type="domain" description="DM14" evidence="2">
    <location>
        <begin position="3"/>
        <end position="60"/>
    </location>
</feature>
<dbReference type="PANTHER" id="PTHR13076">
    <property type="entry name" value="COILED-COIL AND C2 DOMAIN-CONTAINING PROTEIN 1-LIKE"/>
    <property type="match status" value="1"/>
</dbReference>
<dbReference type="PANTHER" id="PTHR13076:SF8">
    <property type="entry name" value="COILED-COIL AND C2 DOMAIN-CONTAINING PROTEIN 1A"/>
    <property type="match status" value="1"/>
</dbReference>
<dbReference type="GO" id="GO:0001227">
    <property type="term" value="F:DNA-binding transcription repressor activity, RNA polymerase II-specific"/>
    <property type="evidence" value="ECO:0007669"/>
    <property type="project" value="InterPro"/>
</dbReference>
<accession>A0AAD7W748</accession>
<sequence>MKDLVLARPGEYKLAAAQAKQLGDLGMAKWYYLMAKKLDTMVEEFDRGYLVDISTLPPPAEYACPAWERSTHAKKLDPALNESCRCISGCLKPTNTKNLYILAGIAPPDIRRAVASRTEWRRQKTDERHPLHGHVPAPSRLKSQKSFLTSTAPLETTPSEARLAMWKEKLNNHPHSPTMHIPAAESLPPGDNNWAKWKCLNRLRSGVGRSREALSRWGYLSGPTTCDCGTEPQTMEHLLRCPLLGGPCTAKDLALYNTKAQQCTNHWLDII</sequence>
<dbReference type="InterPro" id="IPR039725">
    <property type="entry name" value="CC2D1A/B"/>
</dbReference>
<evidence type="ECO:0000313" key="4">
    <source>
        <dbReference type="Proteomes" id="UP001221898"/>
    </source>
</evidence>
<dbReference type="Proteomes" id="UP001221898">
    <property type="component" value="Unassembled WGS sequence"/>
</dbReference>
<protein>
    <recommendedName>
        <fullName evidence="2">DM14 domain-containing protein</fullName>
    </recommendedName>
</protein>
<evidence type="ECO:0000256" key="1">
    <source>
        <dbReference type="SAM" id="MobiDB-lite"/>
    </source>
</evidence>
<gene>
    <name evidence="3" type="ORF">AAFF_G00179260</name>
</gene>
<dbReference type="AlphaFoldDB" id="A0AAD7W748"/>
<dbReference type="EMBL" id="JAINUG010000239">
    <property type="protein sequence ID" value="KAJ8385860.1"/>
    <property type="molecule type" value="Genomic_DNA"/>
</dbReference>
<feature type="compositionally biased region" description="Basic and acidic residues" evidence="1">
    <location>
        <begin position="120"/>
        <end position="130"/>
    </location>
</feature>
<feature type="region of interest" description="Disordered" evidence="1">
    <location>
        <begin position="120"/>
        <end position="139"/>
    </location>
</feature>
<evidence type="ECO:0000313" key="3">
    <source>
        <dbReference type="EMBL" id="KAJ8385860.1"/>
    </source>
</evidence>
<dbReference type="SMART" id="SM00685">
    <property type="entry name" value="DM14"/>
    <property type="match status" value="1"/>
</dbReference>
<proteinExistence type="predicted"/>
<reference evidence="3" key="1">
    <citation type="journal article" date="2023" name="Science">
        <title>Genome structures resolve the early diversification of teleost fishes.</title>
        <authorList>
            <person name="Parey E."/>
            <person name="Louis A."/>
            <person name="Montfort J."/>
            <person name="Bouchez O."/>
            <person name="Roques C."/>
            <person name="Iampietro C."/>
            <person name="Lluch J."/>
            <person name="Castinel A."/>
            <person name="Donnadieu C."/>
            <person name="Desvignes T."/>
            <person name="Floi Bucao C."/>
            <person name="Jouanno E."/>
            <person name="Wen M."/>
            <person name="Mejri S."/>
            <person name="Dirks R."/>
            <person name="Jansen H."/>
            <person name="Henkel C."/>
            <person name="Chen W.J."/>
            <person name="Zahm M."/>
            <person name="Cabau C."/>
            <person name="Klopp C."/>
            <person name="Thompson A.W."/>
            <person name="Robinson-Rechavi M."/>
            <person name="Braasch I."/>
            <person name="Lecointre G."/>
            <person name="Bobe J."/>
            <person name="Postlethwait J.H."/>
            <person name="Berthelot C."/>
            <person name="Roest Crollius H."/>
            <person name="Guiguen Y."/>
        </authorList>
    </citation>
    <scope>NUCLEOTIDE SEQUENCE</scope>
    <source>
        <strain evidence="3">NC1722</strain>
    </source>
</reference>
<comment type="caution">
    <text evidence="3">The sequence shown here is derived from an EMBL/GenBank/DDBJ whole genome shotgun (WGS) entry which is preliminary data.</text>
</comment>
<keyword evidence="4" id="KW-1185">Reference proteome</keyword>
<dbReference type="InterPro" id="IPR006608">
    <property type="entry name" value="CC2D1A/B_DM14"/>
</dbReference>
<name>A0AAD7W748_9TELE</name>
<organism evidence="3 4">
    <name type="scientific">Aldrovandia affinis</name>
    <dbReference type="NCBI Taxonomy" id="143900"/>
    <lineage>
        <taxon>Eukaryota</taxon>
        <taxon>Metazoa</taxon>
        <taxon>Chordata</taxon>
        <taxon>Craniata</taxon>
        <taxon>Vertebrata</taxon>
        <taxon>Euteleostomi</taxon>
        <taxon>Actinopterygii</taxon>
        <taxon>Neopterygii</taxon>
        <taxon>Teleostei</taxon>
        <taxon>Notacanthiformes</taxon>
        <taxon>Halosauridae</taxon>
        <taxon>Aldrovandia</taxon>
    </lineage>
</organism>